<sequence>MWRKAFGALLEGREGINQSNIDPFPTVLPGVLGQGNPAAADNNHIYGNSSMFPDSATTSALLHTQPQHLMSLDQQFTPNYVDPMHQPTATINPYDSNCGVLSNTSTAYVSTATNQLELLQPANSKLSNAPTPGKIKGASSSGSTRRHRSTTKRSAAVITPVPLESRSGGGVADKSASSTSTSGWPHNFSNLSGHSSSLSPTGSSGMAKMPRKSRSRSSAMNKEDSEMGDDDLGSNEDKEMDRRMANNTRERIRVRDINQAFKELAKLCSQHMPNTEERGLTKLGTLLKAVDLIQCSRRR</sequence>
<keyword evidence="5" id="KW-0539">Nucleus</keyword>
<feature type="compositionally biased region" description="Low complexity" evidence="6">
    <location>
        <begin position="189"/>
        <end position="205"/>
    </location>
</feature>
<evidence type="ECO:0000313" key="9">
    <source>
        <dbReference type="WBParaSite" id="jg12530"/>
    </source>
</evidence>
<dbReference type="GO" id="GO:0005667">
    <property type="term" value="C:transcription regulator complex"/>
    <property type="evidence" value="ECO:0007669"/>
    <property type="project" value="TreeGrafter"/>
</dbReference>
<reference evidence="9" key="1">
    <citation type="submission" date="2022-11" db="UniProtKB">
        <authorList>
            <consortium name="WormBaseParasite"/>
        </authorList>
    </citation>
    <scope>IDENTIFICATION</scope>
</reference>
<dbReference type="SMART" id="SM00353">
    <property type="entry name" value="HLH"/>
    <property type="match status" value="1"/>
</dbReference>
<feature type="compositionally biased region" description="Polar residues" evidence="6">
    <location>
        <begin position="175"/>
        <end position="188"/>
    </location>
</feature>
<dbReference type="AlphaFoldDB" id="A0A915CVA9"/>
<evidence type="ECO:0000256" key="6">
    <source>
        <dbReference type="SAM" id="MobiDB-lite"/>
    </source>
</evidence>
<evidence type="ECO:0000256" key="3">
    <source>
        <dbReference type="ARBA" id="ARBA00023125"/>
    </source>
</evidence>
<evidence type="ECO:0000256" key="5">
    <source>
        <dbReference type="ARBA" id="ARBA00023242"/>
    </source>
</evidence>
<dbReference type="GO" id="GO:0000785">
    <property type="term" value="C:chromatin"/>
    <property type="evidence" value="ECO:0007669"/>
    <property type="project" value="TreeGrafter"/>
</dbReference>
<comment type="subcellular location">
    <subcellularLocation>
        <location evidence="1">Nucleus</location>
    </subcellularLocation>
</comment>
<evidence type="ECO:0000256" key="1">
    <source>
        <dbReference type="ARBA" id="ARBA00004123"/>
    </source>
</evidence>
<keyword evidence="4" id="KW-0804">Transcription</keyword>
<feature type="compositionally biased region" description="Basic and acidic residues" evidence="6">
    <location>
        <begin position="235"/>
        <end position="249"/>
    </location>
</feature>
<dbReference type="InterPro" id="IPR011598">
    <property type="entry name" value="bHLH_dom"/>
</dbReference>
<dbReference type="PROSITE" id="PS50888">
    <property type="entry name" value="BHLH"/>
    <property type="match status" value="1"/>
</dbReference>
<dbReference type="Proteomes" id="UP000887574">
    <property type="component" value="Unplaced"/>
</dbReference>
<dbReference type="GO" id="GO:0000978">
    <property type="term" value="F:RNA polymerase II cis-regulatory region sequence-specific DNA binding"/>
    <property type="evidence" value="ECO:0007669"/>
    <property type="project" value="TreeGrafter"/>
</dbReference>
<dbReference type="PANTHER" id="PTHR11793">
    <property type="entry name" value="BASIC HELIX-LOOP-HELIX TRANSCRIPTION FACTOR"/>
    <property type="match status" value="1"/>
</dbReference>
<keyword evidence="8" id="KW-1185">Reference proteome</keyword>
<dbReference type="InterPro" id="IPR051098">
    <property type="entry name" value="NeuroDiff_E-box_TFs"/>
</dbReference>
<protein>
    <submittedName>
        <fullName evidence="9">BHLH domain-containing protein</fullName>
    </submittedName>
</protein>
<evidence type="ECO:0000259" key="7">
    <source>
        <dbReference type="PROSITE" id="PS50888"/>
    </source>
</evidence>
<dbReference type="PANTHER" id="PTHR11793:SF13">
    <property type="entry name" value="PROTEIN DAUGHTERLESS"/>
    <property type="match status" value="1"/>
</dbReference>
<dbReference type="WBParaSite" id="jg12530">
    <property type="protein sequence ID" value="jg12530"/>
    <property type="gene ID" value="jg12530"/>
</dbReference>
<dbReference type="InterPro" id="IPR036638">
    <property type="entry name" value="HLH_DNA-bd_sf"/>
</dbReference>
<dbReference type="GO" id="GO:0005634">
    <property type="term" value="C:nucleus"/>
    <property type="evidence" value="ECO:0007669"/>
    <property type="project" value="UniProtKB-SubCell"/>
</dbReference>
<dbReference type="GO" id="GO:0000981">
    <property type="term" value="F:DNA-binding transcription factor activity, RNA polymerase II-specific"/>
    <property type="evidence" value="ECO:0007669"/>
    <property type="project" value="TreeGrafter"/>
</dbReference>
<evidence type="ECO:0000313" key="8">
    <source>
        <dbReference type="Proteomes" id="UP000887574"/>
    </source>
</evidence>
<name>A0A915CVA9_9BILA</name>
<feature type="domain" description="BHLH" evidence="7">
    <location>
        <begin position="241"/>
        <end position="296"/>
    </location>
</feature>
<organism evidence="8 9">
    <name type="scientific">Ditylenchus dipsaci</name>
    <dbReference type="NCBI Taxonomy" id="166011"/>
    <lineage>
        <taxon>Eukaryota</taxon>
        <taxon>Metazoa</taxon>
        <taxon>Ecdysozoa</taxon>
        <taxon>Nematoda</taxon>
        <taxon>Chromadorea</taxon>
        <taxon>Rhabditida</taxon>
        <taxon>Tylenchina</taxon>
        <taxon>Tylenchomorpha</taxon>
        <taxon>Sphaerularioidea</taxon>
        <taxon>Anguinidae</taxon>
        <taxon>Anguininae</taxon>
        <taxon>Ditylenchus</taxon>
    </lineage>
</organism>
<dbReference type="SUPFAM" id="SSF47459">
    <property type="entry name" value="HLH, helix-loop-helix DNA-binding domain"/>
    <property type="match status" value="1"/>
</dbReference>
<evidence type="ECO:0000256" key="2">
    <source>
        <dbReference type="ARBA" id="ARBA00023015"/>
    </source>
</evidence>
<evidence type="ECO:0000256" key="4">
    <source>
        <dbReference type="ARBA" id="ARBA00023163"/>
    </source>
</evidence>
<dbReference type="Pfam" id="PF00010">
    <property type="entry name" value="HLH"/>
    <property type="match status" value="1"/>
</dbReference>
<keyword evidence="2" id="KW-0805">Transcription regulation</keyword>
<feature type="region of interest" description="Disordered" evidence="6">
    <location>
        <begin position="123"/>
        <end position="249"/>
    </location>
</feature>
<dbReference type="GO" id="GO:0046983">
    <property type="term" value="F:protein dimerization activity"/>
    <property type="evidence" value="ECO:0007669"/>
    <property type="project" value="InterPro"/>
</dbReference>
<proteinExistence type="predicted"/>
<dbReference type="Gene3D" id="4.10.280.10">
    <property type="entry name" value="Helix-loop-helix DNA-binding domain"/>
    <property type="match status" value="1"/>
</dbReference>
<keyword evidence="3" id="KW-0238">DNA-binding</keyword>
<accession>A0A915CVA9</accession>